<evidence type="ECO:0000313" key="10">
    <source>
        <dbReference type="EMBL" id="MFC0272785.1"/>
    </source>
</evidence>
<keyword evidence="8" id="KW-0594">Phospholipid biosynthesis</keyword>
<dbReference type="Gene3D" id="3.40.50.1970">
    <property type="match status" value="1"/>
</dbReference>
<sequence length="418" mass="45865">MIALKELSDLTKYCTCGNRHFDISIDEIVIGHDALHQAVSYIKNHQFQKVAIIADQTTYNVAGEKLSNMLKKLNVNHEVVLIQPNELDDVIADETSLIQAMLGIQQDTDVVIAVGSGTIHDIARFSSFKMGKPFISIPTAPSVDGFNSMGAPVVIKGVKTTYQMQPPIALFADITILQQAPKQMIAAGFGDMIGKYTSLADWKFSQLIADESYCPLAAQLTEEALEECVKSIDQIAEANEVGVKILIESLVQSGLAMLLVGHSSPASGGEHHLSHYWEMEFLKQGKAQVLHGAKVGVSAQLILNLYKNDVLKLVSTIESLEDLDAKSKDKLNNVIEKQKDVVEVLNSLPDATTLSNLLQKLEGVILPAELGISSELVRNSLNEAHLLRNRYTMLKFWNEHVGIRAAAHPYSARKSIEL</sequence>
<dbReference type="GO" id="GO:0050492">
    <property type="term" value="F:glycerol-1-phosphate dehydrogenase [NAD(P)+] activity"/>
    <property type="evidence" value="ECO:0007669"/>
    <property type="project" value="UniProtKB-EC"/>
</dbReference>
<dbReference type="PANTHER" id="PTHR43616:SF5">
    <property type="entry name" value="GLYCEROL DEHYDROGENASE 1"/>
    <property type="match status" value="1"/>
</dbReference>
<keyword evidence="6" id="KW-0520">NAD</keyword>
<keyword evidence="3" id="KW-0479">Metal-binding</keyword>
<evidence type="ECO:0000256" key="1">
    <source>
        <dbReference type="ARBA" id="ARBA00022490"/>
    </source>
</evidence>
<proteinExistence type="predicted"/>
<accession>A0ABV6GGW5</accession>
<dbReference type="CDD" id="cd08175">
    <property type="entry name" value="G1PDH"/>
    <property type="match status" value="1"/>
</dbReference>
<evidence type="ECO:0000256" key="2">
    <source>
        <dbReference type="ARBA" id="ARBA00022516"/>
    </source>
</evidence>
<dbReference type="RefSeq" id="WP_378935453.1">
    <property type="nucleotide sequence ID" value="NZ_JBHLVO010000013.1"/>
</dbReference>
<protein>
    <submittedName>
        <fullName evidence="10">Sn-glycerol-1-phosphate dehydrogenase</fullName>
        <ecNumber evidence="10">1.1.1.261</ecNumber>
    </submittedName>
</protein>
<evidence type="ECO:0000256" key="8">
    <source>
        <dbReference type="ARBA" id="ARBA00023209"/>
    </source>
</evidence>
<evidence type="ECO:0000256" key="4">
    <source>
        <dbReference type="ARBA" id="ARBA00022857"/>
    </source>
</evidence>
<evidence type="ECO:0000256" key="7">
    <source>
        <dbReference type="ARBA" id="ARBA00023098"/>
    </source>
</evidence>
<dbReference type="SUPFAM" id="SSF56796">
    <property type="entry name" value="Dehydroquinate synthase-like"/>
    <property type="match status" value="1"/>
</dbReference>
<comment type="caution">
    <text evidence="10">The sequence shown here is derived from an EMBL/GenBank/DDBJ whole genome shotgun (WGS) entry which is preliminary data.</text>
</comment>
<dbReference type="InterPro" id="IPR016205">
    <property type="entry name" value="Glycerol_DH"/>
</dbReference>
<keyword evidence="7" id="KW-0443">Lipid metabolism</keyword>
<name>A0ABV6GGW5_9BACI</name>
<evidence type="ECO:0000256" key="6">
    <source>
        <dbReference type="ARBA" id="ARBA00023027"/>
    </source>
</evidence>
<keyword evidence="5 10" id="KW-0560">Oxidoreductase</keyword>
<dbReference type="Proteomes" id="UP001589854">
    <property type="component" value="Unassembled WGS sequence"/>
</dbReference>
<evidence type="ECO:0000313" key="11">
    <source>
        <dbReference type="Proteomes" id="UP001589854"/>
    </source>
</evidence>
<dbReference type="EMBL" id="JBHLVO010000013">
    <property type="protein sequence ID" value="MFC0272785.1"/>
    <property type="molecule type" value="Genomic_DNA"/>
</dbReference>
<evidence type="ECO:0000256" key="5">
    <source>
        <dbReference type="ARBA" id="ARBA00023002"/>
    </source>
</evidence>
<keyword evidence="9" id="KW-1208">Phospholipid metabolism</keyword>
<dbReference type="PANTHER" id="PTHR43616">
    <property type="entry name" value="GLYCEROL DEHYDROGENASE"/>
    <property type="match status" value="1"/>
</dbReference>
<dbReference type="EC" id="1.1.1.261" evidence="10"/>
<reference evidence="10 11" key="1">
    <citation type="submission" date="2024-09" db="EMBL/GenBank/DDBJ databases">
        <authorList>
            <person name="Sun Q."/>
            <person name="Mori K."/>
        </authorList>
    </citation>
    <scope>NUCLEOTIDE SEQUENCE [LARGE SCALE GENOMIC DNA]</scope>
    <source>
        <strain evidence="10 11">CCM 7228</strain>
    </source>
</reference>
<keyword evidence="4" id="KW-0521">NADP</keyword>
<evidence type="ECO:0000256" key="9">
    <source>
        <dbReference type="ARBA" id="ARBA00023264"/>
    </source>
</evidence>
<organism evidence="10 11">
    <name type="scientific">Metabacillus herbersteinensis</name>
    <dbReference type="NCBI Taxonomy" id="283816"/>
    <lineage>
        <taxon>Bacteria</taxon>
        <taxon>Bacillati</taxon>
        <taxon>Bacillota</taxon>
        <taxon>Bacilli</taxon>
        <taxon>Bacillales</taxon>
        <taxon>Bacillaceae</taxon>
        <taxon>Metabacillus</taxon>
    </lineage>
</organism>
<keyword evidence="1" id="KW-0963">Cytoplasm</keyword>
<evidence type="ECO:0000256" key="3">
    <source>
        <dbReference type="ARBA" id="ARBA00022723"/>
    </source>
</evidence>
<keyword evidence="11" id="KW-1185">Reference proteome</keyword>
<gene>
    <name evidence="10" type="ORF">ACFFIX_15225</name>
</gene>
<keyword evidence="2" id="KW-0444">Lipid biosynthesis</keyword>
<dbReference type="Pfam" id="PF13685">
    <property type="entry name" value="Fe-ADH_2"/>
    <property type="match status" value="1"/>
</dbReference>
<dbReference type="InterPro" id="IPR032837">
    <property type="entry name" value="G1PDH"/>
</dbReference>
<dbReference type="Gene3D" id="1.20.1090.10">
    <property type="entry name" value="Dehydroquinate synthase-like - alpha domain"/>
    <property type="match status" value="1"/>
</dbReference>